<accession>A0A2G9UQ04</accession>
<gene>
    <name evidence="1" type="ORF">TELCIR_05733</name>
</gene>
<dbReference type="Proteomes" id="UP000230423">
    <property type="component" value="Unassembled WGS sequence"/>
</dbReference>
<dbReference type="AlphaFoldDB" id="A0A2G9UQ04"/>
<evidence type="ECO:0000313" key="1">
    <source>
        <dbReference type="EMBL" id="PIO72341.1"/>
    </source>
</evidence>
<keyword evidence="2" id="KW-1185">Reference proteome</keyword>
<dbReference type="EMBL" id="KZ345705">
    <property type="protein sequence ID" value="PIO72341.1"/>
    <property type="molecule type" value="Genomic_DNA"/>
</dbReference>
<sequence>MNGPNVVVCVGAESGHGAEVVLVPGVMVPAVISRSVMNTRVKPAPVNGPPGLLGALVRLLVARE</sequence>
<proteinExistence type="predicted"/>
<organism evidence="1 2">
    <name type="scientific">Teladorsagia circumcincta</name>
    <name type="common">Brown stomach worm</name>
    <name type="synonym">Ostertagia circumcincta</name>
    <dbReference type="NCBI Taxonomy" id="45464"/>
    <lineage>
        <taxon>Eukaryota</taxon>
        <taxon>Metazoa</taxon>
        <taxon>Ecdysozoa</taxon>
        <taxon>Nematoda</taxon>
        <taxon>Chromadorea</taxon>
        <taxon>Rhabditida</taxon>
        <taxon>Rhabditina</taxon>
        <taxon>Rhabditomorpha</taxon>
        <taxon>Strongyloidea</taxon>
        <taxon>Trichostrongylidae</taxon>
        <taxon>Teladorsagia</taxon>
    </lineage>
</organism>
<protein>
    <submittedName>
        <fullName evidence="1">Uncharacterized protein</fullName>
    </submittedName>
</protein>
<name>A0A2G9UQ04_TELCI</name>
<reference evidence="1 2" key="1">
    <citation type="submission" date="2015-09" db="EMBL/GenBank/DDBJ databases">
        <title>Draft genome of the parasitic nematode Teladorsagia circumcincta isolate WARC Sus (inbred).</title>
        <authorList>
            <person name="Mitreva M."/>
        </authorList>
    </citation>
    <scope>NUCLEOTIDE SEQUENCE [LARGE SCALE GENOMIC DNA]</scope>
    <source>
        <strain evidence="1 2">S</strain>
    </source>
</reference>
<evidence type="ECO:0000313" key="2">
    <source>
        <dbReference type="Proteomes" id="UP000230423"/>
    </source>
</evidence>